<organism evidence="1 2">
    <name type="scientific">Nitrosococcus watsoni (strain C-113)</name>
    <dbReference type="NCBI Taxonomy" id="105559"/>
    <lineage>
        <taxon>Bacteria</taxon>
        <taxon>Pseudomonadati</taxon>
        <taxon>Pseudomonadota</taxon>
        <taxon>Gammaproteobacteria</taxon>
        <taxon>Chromatiales</taxon>
        <taxon>Chromatiaceae</taxon>
        <taxon>Nitrosococcus</taxon>
    </lineage>
</organism>
<accession>D8KA72</accession>
<sequence length="128" mass="14840">MIKVEPIPGTNIVEMSFEGSATAEEFDQALRTFNAAIREHGSIKVLERIGDLDTPPIPWSKFWDDIKFGFEHLSDMTHVAVVADQSWISAWVKVLNPLFKAEIKLFKLEELEQAREWLRNRPTERRQC</sequence>
<dbReference type="InterPro" id="IPR038396">
    <property type="entry name" value="SpoIIAA-like_sf"/>
</dbReference>
<evidence type="ECO:0000313" key="2">
    <source>
        <dbReference type="Proteomes" id="UP000000393"/>
    </source>
</evidence>
<dbReference type="Proteomes" id="UP000000393">
    <property type="component" value="Chromosome"/>
</dbReference>
<dbReference type="EMBL" id="CP002086">
    <property type="protein sequence ID" value="ADJ27387.1"/>
    <property type="molecule type" value="Genomic_DNA"/>
</dbReference>
<dbReference type="STRING" id="105559.Nwat_0422"/>
<dbReference type="RefSeq" id="WP_013219497.1">
    <property type="nucleotide sequence ID" value="NC_014315.1"/>
</dbReference>
<dbReference type="Pfam" id="PF11964">
    <property type="entry name" value="SpoIIAA-like"/>
    <property type="match status" value="1"/>
</dbReference>
<dbReference type="KEGG" id="nwa:Nwat_0422"/>
<evidence type="ECO:0000313" key="1">
    <source>
        <dbReference type="EMBL" id="ADJ27387.1"/>
    </source>
</evidence>
<dbReference type="InterPro" id="IPR021866">
    <property type="entry name" value="SpoIIAA-like"/>
</dbReference>
<dbReference type="OrthoDB" id="555504at2"/>
<keyword evidence="2" id="KW-1185">Reference proteome</keyword>
<evidence type="ECO:0008006" key="3">
    <source>
        <dbReference type="Google" id="ProtNLM"/>
    </source>
</evidence>
<dbReference type="AlphaFoldDB" id="D8KA72"/>
<dbReference type="SUPFAM" id="SSF52091">
    <property type="entry name" value="SpoIIaa-like"/>
    <property type="match status" value="1"/>
</dbReference>
<dbReference type="Gene3D" id="3.40.50.10600">
    <property type="entry name" value="SpoIIaa-like domains"/>
    <property type="match status" value="1"/>
</dbReference>
<dbReference type="HOGENOM" id="CLU_137390_2_0_6"/>
<protein>
    <recommendedName>
        <fullName evidence="3">UspA domain protein</fullName>
    </recommendedName>
</protein>
<proteinExistence type="predicted"/>
<name>D8KA72_NITWC</name>
<dbReference type="InterPro" id="IPR036513">
    <property type="entry name" value="STAS_dom_sf"/>
</dbReference>
<reference evidence="1 2" key="1">
    <citation type="submission" date="2010-06" db="EMBL/GenBank/DDBJ databases">
        <title>Complete sequence of chromosome of Nitrosococcus watsoni C-113.</title>
        <authorList>
            <consortium name="US DOE Joint Genome Institute"/>
            <person name="Lucas S."/>
            <person name="Copeland A."/>
            <person name="Lapidus A."/>
            <person name="Cheng J.-F."/>
            <person name="Bruce D."/>
            <person name="Goodwin L."/>
            <person name="Pitluck S."/>
            <person name="Malfatti S.A."/>
            <person name="Chain P.S.G."/>
            <person name="Land M."/>
            <person name="Hauser L."/>
            <person name="Kyrpides N."/>
            <person name="Ivanova N."/>
            <person name="Cambell M.A."/>
            <person name="Heidelberg J.F."/>
            <person name="Klotz M.G."/>
            <person name="Woyke T."/>
        </authorList>
    </citation>
    <scope>NUCLEOTIDE SEQUENCE [LARGE SCALE GENOMIC DNA]</scope>
    <source>
        <strain evidence="1 2">C-113</strain>
    </source>
</reference>
<gene>
    <name evidence="1" type="ordered locus">Nwat_0422</name>
</gene>